<gene>
    <name evidence="4" type="ORF">TSUD_183990</name>
</gene>
<dbReference type="AlphaFoldDB" id="A0A2Z6LXM8"/>
<organism evidence="4 5">
    <name type="scientific">Trifolium subterraneum</name>
    <name type="common">Subterranean clover</name>
    <dbReference type="NCBI Taxonomy" id="3900"/>
    <lineage>
        <taxon>Eukaryota</taxon>
        <taxon>Viridiplantae</taxon>
        <taxon>Streptophyta</taxon>
        <taxon>Embryophyta</taxon>
        <taxon>Tracheophyta</taxon>
        <taxon>Spermatophyta</taxon>
        <taxon>Magnoliopsida</taxon>
        <taxon>eudicotyledons</taxon>
        <taxon>Gunneridae</taxon>
        <taxon>Pentapetalae</taxon>
        <taxon>rosids</taxon>
        <taxon>fabids</taxon>
        <taxon>Fabales</taxon>
        <taxon>Fabaceae</taxon>
        <taxon>Papilionoideae</taxon>
        <taxon>50 kb inversion clade</taxon>
        <taxon>NPAAA clade</taxon>
        <taxon>Hologalegina</taxon>
        <taxon>IRL clade</taxon>
        <taxon>Trifolieae</taxon>
        <taxon>Trifolium</taxon>
    </lineage>
</organism>
<dbReference type="InterPro" id="IPR018289">
    <property type="entry name" value="MULE_transposase_dom"/>
</dbReference>
<evidence type="ECO:0000313" key="4">
    <source>
        <dbReference type="EMBL" id="GAU23098.1"/>
    </source>
</evidence>
<feature type="compositionally biased region" description="Basic residues" evidence="1">
    <location>
        <begin position="403"/>
        <end position="412"/>
    </location>
</feature>
<dbReference type="OrthoDB" id="1726386at2759"/>
<dbReference type="InterPro" id="IPR004330">
    <property type="entry name" value="FAR1_DNA_bnd_dom"/>
</dbReference>
<feature type="region of interest" description="Disordered" evidence="1">
    <location>
        <begin position="369"/>
        <end position="412"/>
    </location>
</feature>
<dbReference type="Pfam" id="PF03101">
    <property type="entry name" value="FAR1"/>
    <property type="match status" value="1"/>
</dbReference>
<evidence type="ECO:0000259" key="2">
    <source>
        <dbReference type="Pfam" id="PF03101"/>
    </source>
</evidence>
<proteinExistence type="predicted"/>
<dbReference type="PANTHER" id="PTHR47718:SF13">
    <property type="entry name" value="OS09G0290500 PROTEIN"/>
    <property type="match status" value="1"/>
</dbReference>
<feature type="compositionally biased region" description="Polar residues" evidence="1">
    <location>
        <begin position="370"/>
        <end position="396"/>
    </location>
</feature>
<sequence>MNSSDKTVNCNSSGHEFIEIDKFQDDGVSWEPATDMCFSSADEVNSFYGEYALRKGFGWKIRTSRKGQDGEICYLILACSKERHIVSNVPCTLKTNPTKGKKCPARMCIKMEKDGLWYVTKFDPSHSHECSPTKARLFKANKEINLHVKRTIQMNDDAGVTINKTFQSLVKDAGGGGHENISFCERDVKNYVNKERRAIGKEDVDNEFHVRNVFWADARSRAAYEDFGDVVTFDTTYLTNKYDMPFAVFVGVNHHGQSTLLGCGLVSREDTESFVWLFKSWLRCMVGKAPVGIMTDKCKAMQNAIELVFPTTRHRKHSYIKSIYSAVQLKPRIERFDKLCKHFYNVAEVAAESEVATKALHETLHDFDSNLPTMDDTTGNGKESFNEDSNPNTGTKIRSPVHVNRKGRPQKNRKISILETVCKKPRKKTRTSDNGETATVYVFFL</sequence>
<feature type="domain" description="MULE transposase" evidence="3">
    <location>
        <begin position="230"/>
        <end position="315"/>
    </location>
</feature>
<evidence type="ECO:0000259" key="3">
    <source>
        <dbReference type="Pfam" id="PF10551"/>
    </source>
</evidence>
<accession>A0A2Z6LXM8</accession>
<reference evidence="5" key="1">
    <citation type="journal article" date="2017" name="Front. Plant Sci.">
        <title>Climate Clever Clovers: New Paradigm to Reduce the Environmental Footprint of Ruminants by Breeding Low Methanogenic Forages Utilizing Haplotype Variation.</title>
        <authorList>
            <person name="Kaur P."/>
            <person name="Appels R."/>
            <person name="Bayer P.E."/>
            <person name="Keeble-Gagnere G."/>
            <person name="Wang J."/>
            <person name="Hirakawa H."/>
            <person name="Shirasawa K."/>
            <person name="Vercoe P."/>
            <person name="Stefanova K."/>
            <person name="Durmic Z."/>
            <person name="Nichols P."/>
            <person name="Revell C."/>
            <person name="Isobe S.N."/>
            <person name="Edwards D."/>
            <person name="Erskine W."/>
        </authorList>
    </citation>
    <scope>NUCLEOTIDE SEQUENCE [LARGE SCALE GENOMIC DNA]</scope>
    <source>
        <strain evidence="5">cv. Daliak</strain>
    </source>
</reference>
<dbReference type="EMBL" id="DF973263">
    <property type="protein sequence ID" value="GAU23098.1"/>
    <property type="molecule type" value="Genomic_DNA"/>
</dbReference>
<name>A0A2Z6LXM8_TRISU</name>
<feature type="domain" description="FAR1" evidence="2">
    <location>
        <begin position="46"/>
        <end position="131"/>
    </location>
</feature>
<dbReference type="PANTHER" id="PTHR47718">
    <property type="entry name" value="OS01G0519700 PROTEIN"/>
    <property type="match status" value="1"/>
</dbReference>
<protein>
    <submittedName>
        <fullName evidence="4">Uncharacterized protein</fullName>
    </submittedName>
</protein>
<evidence type="ECO:0000256" key="1">
    <source>
        <dbReference type="SAM" id="MobiDB-lite"/>
    </source>
</evidence>
<evidence type="ECO:0000313" key="5">
    <source>
        <dbReference type="Proteomes" id="UP000242715"/>
    </source>
</evidence>
<keyword evidence="5" id="KW-1185">Reference proteome</keyword>
<dbReference type="Proteomes" id="UP000242715">
    <property type="component" value="Unassembled WGS sequence"/>
</dbReference>
<dbReference type="Pfam" id="PF10551">
    <property type="entry name" value="MULE"/>
    <property type="match status" value="1"/>
</dbReference>